<dbReference type="GO" id="GO:0003677">
    <property type="term" value="F:DNA binding"/>
    <property type="evidence" value="ECO:0007669"/>
    <property type="project" value="UniProtKB-KW"/>
</dbReference>
<name>A0A917D518_9BACL</name>
<feature type="coiled-coil region" evidence="15">
    <location>
        <begin position="565"/>
        <end position="614"/>
    </location>
</feature>
<comment type="caution">
    <text evidence="18">The sequence shown here is derived from an EMBL/GenBank/DDBJ whole genome shotgun (WGS) entry which is preliminary data.</text>
</comment>
<dbReference type="CDD" id="cd03364">
    <property type="entry name" value="TOPRIM_DnaG_primases"/>
    <property type="match status" value="1"/>
</dbReference>
<dbReference type="GO" id="GO:0003899">
    <property type="term" value="F:DNA-directed RNA polymerase activity"/>
    <property type="evidence" value="ECO:0007669"/>
    <property type="project" value="UniProtKB-UniRule"/>
</dbReference>
<dbReference type="InterPro" id="IPR019475">
    <property type="entry name" value="DNA_primase_DnaB-bd"/>
</dbReference>
<organism evidence="18 19">
    <name type="scientific">Paenibacillus abyssi</name>
    <dbReference type="NCBI Taxonomy" id="1340531"/>
    <lineage>
        <taxon>Bacteria</taxon>
        <taxon>Bacillati</taxon>
        <taxon>Bacillota</taxon>
        <taxon>Bacilli</taxon>
        <taxon>Bacillales</taxon>
        <taxon>Paenibacillaceae</taxon>
        <taxon>Paenibacillus</taxon>
    </lineage>
</organism>
<keyword evidence="6 12" id="KW-0479">Metal-binding</keyword>
<keyword evidence="11 12" id="KW-0804">Transcription</keyword>
<keyword evidence="9" id="KW-0460">Magnesium</keyword>
<dbReference type="GO" id="GO:1990077">
    <property type="term" value="C:primosome complex"/>
    <property type="evidence" value="ECO:0007669"/>
    <property type="project" value="UniProtKB-KW"/>
</dbReference>
<dbReference type="SUPFAM" id="SSF57783">
    <property type="entry name" value="Zinc beta-ribbon"/>
    <property type="match status" value="1"/>
</dbReference>
<keyword evidence="3 12" id="KW-0808">Transferase</keyword>
<dbReference type="InterPro" id="IPR013264">
    <property type="entry name" value="DNAG_N"/>
</dbReference>
<evidence type="ECO:0000256" key="6">
    <source>
        <dbReference type="ARBA" id="ARBA00022723"/>
    </source>
</evidence>
<evidence type="ECO:0000256" key="9">
    <source>
        <dbReference type="ARBA" id="ARBA00022842"/>
    </source>
</evidence>
<keyword evidence="7 12" id="KW-0863">Zinc-finger</keyword>
<dbReference type="Pfam" id="PF13155">
    <property type="entry name" value="Toprim_2"/>
    <property type="match status" value="1"/>
</dbReference>
<reference evidence="18" key="2">
    <citation type="submission" date="2020-09" db="EMBL/GenBank/DDBJ databases">
        <authorList>
            <person name="Sun Q."/>
            <person name="Zhou Y."/>
        </authorList>
    </citation>
    <scope>NUCLEOTIDE SEQUENCE</scope>
    <source>
        <strain evidence="18">CGMCC 1.12987</strain>
    </source>
</reference>
<evidence type="ECO:0000256" key="14">
    <source>
        <dbReference type="PIRSR" id="PIRSR002811-1"/>
    </source>
</evidence>
<dbReference type="NCBIfam" id="TIGR01391">
    <property type="entry name" value="dnaG"/>
    <property type="match status" value="1"/>
</dbReference>
<comment type="cofactor">
    <cofactor evidence="12 13 14">
        <name>Zn(2+)</name>
        <dbReference type="ChEBI" id="CHEBI:29105"/>
    </cofactor>
    <text evidence="12 13 14">Binds 1 zinc ion per monomer.</text>
</comment>
<dbReference type="AlphaFoldDB" id="A0A917D518"/>
<dbReference type="SUPFAM" id="SSF56731">
    <property type="entry name" value="DNA primase core"/>
    <property type="match status" value="1"/>
</dbReference>
<evidence type="ECO:0000256" key="15">
    <source>
        <dbReference type="SAM" id="Coils"/>
    </source>
</evidence>
<dbReference type="FunFam" id="3.90.580.10:FF:000001">
    <property type="entry name" value="DNA primase"/>
    <property type="match status" value="1"/>
</dbReference>
<keyword evidence="2 12" id="KW-0639">Primosome</keyword>
<feature type="region of interest" description="Disordered" evidence="16">
    <location>
        <begin position="443"/>
        <end position="468"/>
    </location>
</feature>
<dbReference type="InterPro" id="IPR030846">
    <property type="entry name" value="DnaG_bac"/>
</dbReference>
<dbReference type="EMBL" id="BMGR01000009">
    <property type="protein sequence ID" value="GGG10560.1"/>
    <property type="molecule type" value="Genomic_DNA"/>
</dbReference>
<dbReference type="InterPro" id="IPR006171">
    <property type="entry name" value="TOPRIM_dom"/>
</dbReference>
<protein>
    <recommendedName>
        <fullName evidence="12 13">DNA primase</fullName>
        <ecNumber evidence="12">2.7.7.101</ecNumber>
    </recommendedName>
</protein>
<dbReference type="PANTHER" id="PTHR30313:SF2">
    <property type="entry name" value="DNA PRIMASE"/>
    <property type="match status" value="1"/>
</dbReference>
<evidence type="ECO:0000256" key="16">
    <source>
        <dbReference type="SAM" id="MobiDB-lite"/>
    </source>
</evidence>
<dbReference type="InterPro" id="IPR006295">
    <property type="entry name" value="DNA_primase_DnaG"/>
</dbReference>
<evidence type="ECO:0000313" key="18">
    <source>
        <dbReference type="EMBL" id="GGG10560.1"/>
    </source>
</evidence>
<dbReference type="Pfam" id="PF01807">
    <property type="entry name" value="Zn_ribbon_DnaG"/>
    <property type="match status" value="1"/>
</dbReference>
<comment type="similarity">
    <text evidence="12 13">Belongs to the DnaG primase family.</text>
</comment>
<evidence type="ECO:0000313" key="19">
    <source>
        <dbReference type="Proteomes" id="UP000644756"/>
    </source>
</evidence>
<sequence length="616" mass="70270">MMSSGMIPETVIKEVLRHHDIVETVGRYVHLTKQGKYMKGLCPFHSEKTPSFTVTPDKQIFHCYGCGQGGDVIKFVGLMEGYSFPEAVRVMAENAGIAVTWTPQASDPTPMQRERDILLTAHELSAKFYHYLLNNTEAGRPAKEYLRSRGLTDKLIEQFMIGYAPNNWDVLFKFLTKREYDPALMERGGLLSPKSDGTGYVDRFRDRVMFPLWNREGKVIAFAGRIMGDGQPKYLNSPETVLFNKSKNLYHFHQARPDIRKTGQLVLFEGYMDVIKAWSAGVKNGVATMGTALTEEHVEIIRRNADEVVICYDGDNAGQAAILKTIPLLEKARVKQAVALLPKGMDPDEYITAKGTDAFVREVISQPVSAMKFRLIYSRKHHTMVEEEGRKNYVMEAVSMIAELESTIEREFYLKELAREFEVSLDTLKQDCHQIRMQLQKMRPAGDNNDNSWNNGMNEKRRTAGPPPVVPAYQKAERHLLLMMLQDAEVASAVYEKLGDAFVIEDHAALAAYLYAYYAQGNDPDVSRFIATLQDDRLERAASSILMMDDNSPFDLQLMDRYVRVIQKEQKLRFLEQRRDEWVRAERSGNNVLAAQIFSEINALERQLNAELDDRF</sequence>
<accession>A0A917D518</accession>
<dbReference type="Proteomes" id="UP000644756">
    <property type="component" value="Unassembled WGS sequence"/>
</dbReference>
<dbReference type="FunFam" id="3.90.980.10:FF:000001">
    <property type="entry name" value="DNA primase"/>
    <property type="match status" value="1"/>
</dbReference>
<evidence type="ECO:0000256" key="5">
    <source>
        <dbReference type="ARBA" id="ARBA00022705"/>
    </source>
</evidence>
<dbReference type="SMART" id="SM00493">
    <property type="entry name" value="TOPRIM"/>
    <property type="match status" value="1"/>
</dbReference>
<feature type="compositionally biased region" description="Low complexity" evidence="16">
    <location>
        <begin position="446"/>
        <end position="457"/>
    </location>
</feature>
<dbReference type="SMART" id="SM00400">
    <property type="entry name" value="ZnF_CHCC"/>
    <property type="match status" value="1"/>
</dbReference>
<dbReference type="HAMAP" id="MF_00974">
    <property type="entry name" value="DNA_primase_DnaG"/>
    <property type="match status" value="1"/>
</dbReference>
<dbReference type="InterPro" id="IPR037068">
    <property type="entry name" value="DNA_primase_core_N_sf"/>
</dbReference>
<dbReference type="PANTHER" id="PTHR30313">
    <property type="entry name" value="DNA PRIMASE"/>
    <property type="match status" value="1"/>
</dbReference>
<dbReference type="GO" id="GO:0008270">
    <property type="term" value="F:zinc ion binding"/>
    <property type="evidence" value="ECO:0007669"/>
    <property type="project" value="UniProtKB-UniRule"/>
</dbReference>
<dbReference type="InterPro" id="IPR034151">
    <property type="entry name" value="TOPRIM_DnaG_bac"/>
</dbReference>
<dbReference type="Gene3D" id="3.40.1360.10">
    <property type="match status" value="1"/>
</dbReference>
<dbReference type="Gene3D" id="1.10.860.10">
    <property type="entry name" value="DNAb Helicase, Chain A"/>
    <property type="match status" value="1"/>
</dbReference>
<evidence type="ECO:0000256" key="7">
    <source>
        <dbReference type="ARBA" id="ARBA00022771"/>
    </source>
</evidence>
<comment type="catalytic activity">
    <reaction evidence="12">
        <text>ssDNA + n NTP = ssDNA/pppN(pN)n-1 hybrid + (n-1) diphosphate.</text>
        <dbReference type="EC" id="2.7.7.101"/>
    </reaction>
</comment>
<dbReference type="PROSITE" id="PS50880">
    <property type="entry name" value="TOPRIM"/>
    <property type="match status" value="1"/>
</dbReference>
<dbReference type="Gene3D" id="3.90.580.10">
    <property type="entry name" value="Zinc finger, CHC2-type domain"/>
    <property type="match status" value="1"/>
</dbReference>
<dbReference type="EC" id="2.7.7.101" evidence="12"/>
<evidence type="ECO:0000256" key="8">
    <source>
        <dbReference type="ARBA" id="ARBA00022833"/>
    </source>
</evidence>
<dbReference type="InterPro" id="IPR016136">
    <property type="entry name" value="DNA_helicase_N/primase_C"/>
</dbReference>
<evidence type="ECO:0000259" key="17">
    <source>
        <dbReference type="PROSITE" id="PS50880"/>
    </source>
</evidence>
<evidence type="ECO:0000256" key="2">
    <source>
        <dbReference type="ARBA" id="ARBA00022515"/>
    </source>
</evidence>
<keyword evidence="15" id="KW-0175">Coiled coil</keyword>
<dbReference type="Pfam" id="PF10410">
    <property type="entry name" value="DnaB_bind"/>
    <property type="match status" value="1"/>
</dbReference>
<evidence type="ECO:0000256" key="11">
    <source>
        <dbReference type="ARBA" id="ARBA00023163"/>
    </source>
</evidence>
<feature type="domain" description="Toprim" evidence="17">
    <location>
        <begin position="263"/>
        <end position="342"/>
    </location>
</feature>
<dbReference type="GO" id="GO:0000428">
    <property type="term" value="C:DNA-directed RNA polymerase complex"/>
    <property type="evidence" value="ECO:0007669"/>
    <property type="project" value="UniProtKB-KW"/>
</dbReference>
<keyword evidence="4 12" id="KW-0548">Nucleotidyltransferase</keyword>
<evidence type="ECO:0000256" key="1">
    <source>
        <dbReference type="ARBA" id="ARBA00022478"/>
    </source>
</evidence>
<dbReference type="PIRSF" id="PIRSF002811">
    <property type="entry name" value="DnaG"/>
    <property type="match status" value="1"/>
</dbReference>
<keyword evidence="1 12" id="KW-0240">DNA-directed RNA polymerase</keyword>
<comment type="subunit">
    <text evidence="12">Monomer. Interacts with DnaB.</text>
</comment>
<keyword evidence="19" id="KW-1185">Reference proteome</keyword>
<feature type="zinc finger region" description="CHC2-type" evidence="12 14">
    <location>
        <begin position="42"/>
        <end position="66"/>
    </location>
</feature>
<evidence type="ECO:0000256" key="13">
    <source>
        <dbReference type="PIRNR" id="PIRNR002811"/>
    </source>
</evidence>
<comment type="function">
    <text evidence="12 13">RNA polymerase that catalyzes the synthesis of short RNA molecules used as primers for DNA polymerase during DNA replication.</text>
</comment>
<dbReference type="GO" id="GO:0005737">
    <property type="term" value="C:cytoplasm"/>
    <property type="evidence" value="ECO:0007669"/>
    <property type="project" value="TreeGrafter"/>
</dbReference>
<evidence type="ECO:0000256" key="12">
    <source>
        <dbReference type="HAMAP-Rule" id="MF_00974"/>
    </source>
</evidence>
<keyword evidence="8 12" id="KW-0862">Zinc</keyword>
<dbReference type="InterPro" id="IPR050219">
    <property type="entry name" value="DnaG_primase"/>
</dbReference>
<dbReference type="Pfam" id="PF08275">
    <property type="entry name" value="DNAG_N"/>
    <property type="match status" value="1"/>
</dbReference>
<dbReference type="InterPro" id="IPR036977">
    <property type="entry name" value="DNA_primase_Znf_CHC2"/>
</dbReference>
<dbReference type="InterPro" id="IPR002694">
    <property type="entry name" value="Znf_CHC2"/>
</dbReference>
<evidence type="ECO:0000256" key="10">
    <source>
        <dbReference type="ARBA" id="ARBA00023125"/>
    </source>
</evidence>
<gene>
    <name evidence="12 18" type="primary">dnaG</name>
    <name evidence="18" type="ORF">GCM10010916_29290</name>
</gene>
<evidence type="ECO:0000256" key="4">
    <source>
        <dbReference type="ARBA" id="ARBA00022695"/>
    </source>
</evidence>
<proteinExistence type="inferred from homology"/>
<dbReference type="Gene3D" id="3.90.980.10">
    <property type="entry name" value="DNA primase, catalytic core, N-terminal domain"/>
    <property type="match status" value="1"/>
</dbReference>
<reference evidence="18" key="1">
    <citation type="journal article" date="2014" name="Int. J. Syst. Evol. Microbiol.">
        <title>Complete genome sequence of Corynebacterium casei LMG S-19264T (=DSM 44701T), isolated from a smear-ripened cheese.</title>
        <authorList>
            <consortium name="US DOE Joint Genome Institute (JGI-PGF)"/>
            <person name="Walter F."/>
            <person name="Albersmeier A."/>
            <person name="Kalinowski J."/>
            <person name="Ruckert C."/>
        </authorList>
    </citation>
    <scope>NUCLEOTIDE SEQUENCE</scope>
    <source>
        <strain evidence="18">CGMCC 1.12987</strain>
    </source>
</reference>
<comment type="domain">
    <text evidence="12">Contains an N-terminal zinc-binding domain, a central core domain that contains the primase activity, and a C-terminal DnaB-binding domain.</text>
</comment>
<keyword evidence="10 12" id="KW-0238">DNA-binding</keyword>
<evidence type="ECO:0000256" key="3">
    <source>
        <dbReference type="ARBA" id="ARBA00022679"/>
    </source>
</evidence>
<keyword evidence="5 12" id="KW-0235">DNA replication</keyword>
<dbReference type="GO" id="GO:0006269">
    <property type="term" value="P:DNA replication, synthesis of primer"/>
    <property type="evidence" value="ECO:0007669"/>
    <property type="project" value="UniProtKB-UniRule"/>
</dbReference>